<dbReference type="AlphaFoldDB" id="A0A1G8J072"/>
<dbReference type="InterPro" id="IPR005835">
    <property type="entry name" value="NTP_transferase_dom"/>
</dbReference>
<sequence length="230" mass="25453">MQTIILAGGRGTRLDPYTRILPKPLIPIGDKPIADILVQQLKSSGVDEIIMCLGYLADFIKLYFQDGSHFGLDIRYSIETAPLGTAGPLKLVADLEDDFLVVNGDELTTLDFGALYGHHIAMQADMTVAVHKKAVHSAFGVLEIIDGQVTAYSEKPTINYWASMGIYVINKRVISLIPENERFDMPDLVKALLSNHAQVVSYESEDLWFDIGTPADLEKAKEVFKELKLS</sequence>
<accession>A0A1G8J072</accession>
<dbReference type="GO" id="GO:0016779">
    <property type="term" value="F:nucleotidyltransferase activity"/>
    <property type="evidence" value="ECO:0007669"/>
    <property type="project" value="UniProtKB-KW"/>
</dbReference>
<dbReference type="OrthoDB" id="9801899at2"/>
<keyword evidence="2" id="KW-0548">Nucleotidyltransferase</keyword>
<evidence type="ECO:0000313" key="2">
    <source>
        <dbReference type="EMBL" id="SDI24120.1"/>
    </source>
</evidence>
<keyword evidence="3" id="KW-1185">Reference proteome</keyword>
<gene>
    <name evidence="2" type="ORF">SAMN05443529_13042</name>
</gene>
<name>A0A1G8J072_9FIRM</name>
<organism evidence="2 3">
    <name type="scientific">Desulfosporosinus hippei DSM 8344</name>
    <dbReference type="NCBI Taxonomy" id="1121419"/>
    <lineage>
        <taxon>Bacteria</taxon>
        <taxon>Bacillati</taxon>
        <taxon>Bacillota</taxon>
        <taxon>Clostridia</taxon>
        <taxon>Eubacteriales</taxon>
        <taxon>Desulfitobacteriaceae</taxon>
        <taxon>Desulfosporosinus</taxon>
    </lineage>
</organism>
<dbReference type="Pfam" id="PF00483">
    <property type="entry name" value="NTP_transferase"/>
    <property type="match status" value="1"/>
</dbReference>
<dbReference type="STRING" id="1121419.SAMN05443529_13042"/>
<protein>
    <submittedName>
        <fullName evidence="2">Mannose-1-phosphate guanylyltransferase</fullName>
    </submittedName>
</protein>
<proteinExistence type="predicted"/>
<dbReference type="InterPro" id="IPR050486">
    <property type="entry name" value="Mannose-1P_guanyltransferase"/>
</dbReference>
<dbReference type="EMBL" id="FNCP01000030">
    <property type="protein sequence ID" value="SDI24120.1"/>
    <property type="molecule type" value="Genomic_DNA"/>
</dbReference>
<dbReference type="SUPFAM" id="SSF53448">
    <property type="entry name" value="Nucleotide-diphospho-sugar transferases"/>
    <property type="match status" value="1"/>
</dbReference>
<reference evidence="3" key="1">
    <citation type="submission" date="2016-10" db="EMBL/GenBank/DDBJ databases">
        <authorList>
            <person name="Varghese N."/>
            <person name="Submissions S."/>
        </authorList>
    </citation>
    <scope>NUCLEOTIDE SEQUENCE [LARGE SCALE GENOMIC DNA]</scope>
    <source>
        <strain evidence="3">DSM 8344</strain>
    </source>
</reference>
<dbReference type="RefSeq" id="WP_092335362.1">
    <property type="nucleotide sequence ID" value="NZ_FNCP01000030.1"/>
</dbReference>
<dbReference type="Gene3D" id="3.90.550.10">
    <property type="entry name" value="Spore Coat Polysaccharide Biosynthesis Protein SpsA, Chain A"/>
    <property type="match status" value="1"/>
</dbReference>
<dbReference type="InterPro" id="IPR029044">
    <property type="entry name" value="Nucleotide-diphossugar_trans"/>
</dbReference>
<feature type="domain" description="Nucleotidyl transferase" evidence="1">
    <location>
        <begin position="3"/>
        <end position="222"/>
    </location>
</feature>
<dbReference type="PANTHER" id="PTHR22572">
    <property type="entry name" value="SUGAR-1-PHOSPHATE GUANYL TRANSFERASE"/>
    <property type="match status" value="1"/>
</dbReference>
<evidence type="ECO:0000313" key="3">
    <source>
        <dbReference type="Proteomes" id="UP000198656"/>
    </source>
</evidence>
<keyword evidence="2" id="KW-0808">Transferase</keyword>
<evidence type="ECO:0000259" key="1">
    <source>
        <dbReference type="Pfam" id="PF00483"/>
    </source>
</evidence>
<dbReference type="Proteomes" id="UP000198656">
    <property type="component" value="Unassembled WGS sequence"/>
</dbReference>